<keyword evidence="9" id="KW-0675">Receptor</keyword>
<reference evidence="15" key="1">
    <citation type="submission" date="2025-08" db="UniProtKB">
        <authorList>
            <consortium name="RefSeq"/>
        </authorList>
    </citation>
    <scope>IDENTIFICATION</scope>
    <source>
        <tissue evidence="15">Liver</tissue>
    </source>
</reference>
<protein>
    <submittedName>
        <fullName evidence="15">Killer cell lectin-like receptor 2</fullName>
    </submittedName>
</protein>
<dbReference type="InterPro" id="IPR013600">
    <property type="entry name" value="Ly49_N"/>
</dbReference>
<evidence type="ECO:0000256" key="5">
    <source>
        <dbReference type="ARBA" id="ARBA00022968"/>
    </source>
</evidence>
<dbReference type="InterPro" id="IPR016186">
    <property type="entry name" value="C-type_lectin-like/link_sf"/>
</dbReference>
<keyword evidence="4" id="KW-0130">Cell adhesion</keyword>
<dbReference type="CDD" id="cd03593">
    <property type="entry name" value="CLECT_NK_receptors_like"/>
    <property type="match status" value="1"/>
</dbReference>
<evidence type="ECO:0000256" key="4">
    <source>
        <dbReference type="ARBA" id="ARBA00022889"/>
    </source>
</evidence>
<dbReference type="OrthoDB" id="2142683at2759"/>
<feature type="domain" description="C-type lectin" evidence="13">
    <location>
        <begin position="151"/>
        <end position="259"/>
    </location>
</feature>
<dbReference type="GeneID" id="101841890"/>
<keyword evidence="3" id="KW-0430">Lectin</keyword>
<sequence length="281" mass="32752">MSDEEITYSTVRFHKSSSELQNRPDETQRPREPGHRECSVRWHLIAIPLGILCSILLVAIAVLVTYIFQYRQEKHNQEKIINNLYQKYYSIKNDSYLKEQIFNNKSTECDALKDRLNSVNREWKRCCGETKIVLDCIQRTGNRVEGHWFCCGIKCYYFLMDNKPWHGCKKTCKDCSLSLLKINDDAELTFLKSQLHPRSYWIGLSYGWKDKEWEWIDDGPSKLNLTWLKSVRYTGGCAFLSSKGVDDEDCGKTHGCICEKRVEKFPDSMCSARSQLAVQAE</sequence>
<dbReference type="GO" id="GO:0030246">
    <property type="term" value="F:carbohydrate binding"/>
    <property type="evidence" value="ECO:0007669"/>
    <property type="project" value="UniProtKB-KW"/>
</dbReference>
<keyword evidence="2 12" id="KW-0812">Transmembrane</keyword>
<dbReference type="PROSITE" id="PS50041">
    <property type="entry name" value="C_TYPE_LECTIN_2"/>
    <property type="match status" value="1"/>
</dbReference>
<dbReference type="InterPro" id="IPR033992">
    <property type="entry name" value="NKR-like_CTLD"/>
</dbReference>
<dbReference type="GO" id="GO:0005886">
    <property type="term" value="C:plasma membrane"/>
    <property type="evidence" value="ECO:0007669"/>
    <property type="project" value="UniProtKB-ARBA"/>
</dbReference>
<evidence type="ECO:0000256" key="11">
    <source>
        <dbReference type="SAM" id="MobiDB-lite"/>
    </source>
</evidence>
<evidence type="ECO:0000256" key="9">
    <source>
        <dbReference type="ARBA" id="ARBA00023170"/>
    </source>
</evidence>
<dbReference type="SMART" id="SM00034">
    <property type="entry name" value="CLECT"/>
    <property type="match status" value="1"/>
</dbReference>
<keyword evidence="5" id="KW-0735">Signal-anchor</keyword>
<dbReference type="Pfam" id="PF08391">
    <property type="entry name" value="Ly49"/>
    <property type="match status" value="1"/>
</dbReference>
<gene>
    <name evidence="15" type="primary">LOC101841890</name>
</gene>
<evidence type="ECO:0000256" key="8">
    <source>
        <dbReference type="ARBA" id="ARBA00023157"/>
    </source>
</evidence>
<dbReference type="Pfam" id="PF00059">
    <property type="entry name" value="Lectin_C"/>
    <property type="match status" value="1"/>
</dbReference>
<organism evidence="14 15">
    <name type="scientific">Mesocricetus auratus</name>
    <name type="common">Golden hamster</name>
    <dbReference type="NCBI Taxonomy" id="10036"/>
    <lineage>
        <taxon>Eukaryota</taxon>
        <taxon>Metazoa</taxon>
        <taxon>Chordata</taxon>
        <taxon>Craniata</taxon>
        <taxon>Vertebrata</taxon>
        <taxon>Euteleostomi</taxon>
        <taxon>Mammalia</taxon>
        <taxon>Eutheria</taxon>
        <taxon>Euarchontoglires</taxon>
        <taxon>Glires</taxon>
        <taxon>Rodentia</taxon>
        <taxon>Myomorpha</taxon>
        <taxon>Muroidea</taxon>
        <taxon>Cricetidae</taxon>
        <taxon>Cricetinae</taxon>
        <taxon>Mesocricetus</taxon>
    </lineage>
</organism>
<dbReference type="PANTHER" id="PTHR46329">
    <property type="entry name" value="KILLER CELL LECTIN-LIKE RECEPTOR 2"/>
    <property type="match status" value="1"/>
</dbReference>
<dbReference type="RefSeq" id="XP_012970942.1">
    <property type="nucleotide sequence ID" value="XM_013115488.3"/>
</dbReference>
<dbReference type="Gene3D" id="3.10.100.10">
    <property type="entry name" value="Mannose-Binding Protein A, subunit A"/>
    <property type="match status" value="1"/>
</dbReference>
<keyword evidence="14" id="KW-1185">Reference proteome</keyword>
<dbReference type="AlphaFoldDB" id="A0A1U8BUK0"/>
<dbReference type="GO" id="GO:0007155">
    <property type="term" value="P:cell adhesion"/>
    <property type="evidence" value="ECO:0007669"/>
    <property type="project" value="UniProtKB-KW"/>
</dbReference>
<evidence type="ECO:0000256" key="12">
    <source>
        <dbReference type="SAM" id="Phobius"/>
    </source>
</evidence>
<keyword evidence="8" id="KW-1015">Disulfide bond</keyword>
<feature type="region of interest" description="Disordered" evidence="11">
    <location>
        <begin position="15"/>
        <end position="34"/>
    </location>
</feature>
<evidence type="ECO:0000256" key="6">
    <source>
        <dbReference type="ARBA" id="ARBA00022989"/>
    </source>
</evidence>
<dbReference type="SUPFAM" id="SSF56436">
    <property type="entry name" value="C-type lectin-like"/>
    <property type="match status" value="1"/>
</dbReference>
<dbReference type="InterPro" id="IPR016187">
    <property type="entry name" value="CTDL_fold"/>
</dbReference>
<feature type="compositionally biased region" description="Basic and acidic residues" evidence="11">
    <location>
        <begin position="22"/>
        <end position="34"/>
    </location>
</feature>
<evidence type="ECO:0000259" key="13">
    <source>
        <dbReference type="PROSITE" id="PS50041"/>
    </source>
</evidence>
<evidence type="ECO:0000256" key="2">
    <source>
        <dbReference type="ARBA" id="ARBA00022692"/>
    </source>
</evidence>
<evidence type="ECO:0000256" key="10">
    <source>
        <dbReference type="ARBA" id="ARBA00023180"/>
    </source>
</evidence>
<dbReference type="KEGG" id="maua:101841890"/>
<evidence type="ECO:0000256" key="1">
    <source>
        <dbReference type="ARBA" id="ARBA00004606"/>
    </source>
</evidence>
<keyword evidence="6 12" id="KW-1133">Transmembrane helix</keyword>
<feature type="transmembrane region" description="Helical" evidence="12">
    <location>
        <begin position="42"/>
        <end position="68"/>
    </location>
</feature>
<dbReference type="InterPro" id="IPR052013">
    <property type="entry name" value="Mouse_KLRs"/>
</dbReference>
<evidence type="ECO:0000313" key="15">
    <source>
        <dbReference type="RefSeq" id="XP_012970942.1"/>
    </source>
</evidence>
<dbReference type="PANTHER" id="PTHR46329:SF1">
    <property type="entry name" value="KILLER CELL LECTIN-LIKE RECEPTOR 2"/>
    <property type="match status" value="1"/>
</dbReference>
<dbReference type="InterPro" id="IPR001304">
    <property type="entry name" value="C-type_lectin-like"/>
</dbReference>
<dbReference type="Proteomes" id="UP000886700">
    <property type="component" value="Unplaced"/>
</dbReference>
<evidence type="ECO:0000256" key="3">
    <source>
        <dbReference type="ARBA" id="ARBA00022734"/>
    </source>
</evidence>
<keyword evidence="7 12" id="KW-0472">Membrane</keyword>
<accession>A0A1U8BUK0</accession>
<name>A0A1U8BUK0_MESAU</name>
<comment type="subcellular location">
    <subcellularLocation>
        <location evidence="1">Membrane</location>
        <topology evidence="1">Single-pass type II membrane protein</topology>
    </subcellularLocation>
</comment>
<evidence type="ECO:0000313" key="14">
    <source>
        <dbReference type="Proteomes" id="UP000886700"/>
    </source>
</evidence>
<keyword evidence="10" id="KW-0325">Glycoprotein</keyword>
<dbReference type="STRING" id="10036.ENSMAUP00000008514"/>
<proteinExistence type="predicted"/>
<evidence type="ECO:0000256" key="7">
    <source>
        <dbReference type="ARBA" id="ARBA00023136"/>
    </source>
</evidence>